<reference evidence="6" key="1">
    <citation type="submission" date="2015-09" db="EMBL/GenBank/DDBJ databases">
        <title>Complete genome of Arthrobacter alpinus strain R3.8.</title>
        <authorList>
            <person name="See-Too W.S."/>
            <person name="Chan K.G."/>
        </authorList>
    </citation>
    <scope>NUCLEOTIDE SEQUENCE [LARGE SCALE GENOMIC DNA]</scope>
    <source>
        <strain evidence="6">R3.8</strain>
    </source>
</reference>
<keyword evidence="1 3" id="KW-0560">Oxidoreductase</keyword>
<evidence type="ECO:0000313" key="5">
    <source>
        <dbReference type="EMBL" id="ALE92377.1"/>
    </source>
</evidence>
<evidence type="ECO:0000259" key="4">
    <source>
        <dbReference type="Pfam" id="PF00171"/>
    </source>
</evidence>
<evidence type="ECO:0000256" key="1">
    <source>
        <dbReference type="ARBA" id="ARBA00023002"/>
    </source>
</evidence>
<keyword evidence="6" id="KW-1185">Reference proteome</keyword>
<dbReference type="RefSeq" id="WP_062006888.1">
    <property type="nucleotide sequence ID" value="NZ_CP012677.1"/>
</dbReference>
<evidence type="ECO:0000256" key="3">
    <source>
        <dbReference type="RuleBase" id="RU003345"/>
    </source>
</evidence>
<dbReference type="InterPro" id="IPR016161">
    <property type="entry name" value="Ald_DH/histidinol_DH"/>
</dbReference>
<dbReference type="Proteomes" id="UP000062833">
    <property type="component" value="Chromosome"/>
</dbReference>
<proteinExistence type="inferred from homology"/>
<dbReference type="Gene3D" id="3.40.605.10">
    <property type="entry name" value="Aldehyde Dehydrogenase, Chain A, domain 1"/>
    <property type="match status" value="1"/>
</dbReference>
<dbReference type="Pfam" id="PF00171">
    <property type="entry name" value="Aldedh"/>
    <property type="match status" value="1"/>
</dbReference>
<dbReference type="InterPro" id="IPR016162">
    <property type="entry name" value="Ald_DH_N"/>
</dbReference>
<dbReference type="InterPro" id="IPR016160">
    <property type="entry name" value="Ald_DH_CS_CYS"/>
</dbReference>
<dbReference type="GO" id="GO:0016620">
    <property type="term" value="F:oxidoreductase activity, acting on the aldehyde or oxo group of donors, NAD or NADP as acceptor"/>
    <property type="evidence" value="ECO:0007669"/>
    <property type="project" value="InterPro"/>
</dbReference>
<sequence length="497" mass="51527">MTTTLSAQSPAVELQHFIGGTWFQGSGEAFTSVNPARPGETVAHGLHAGAADVDRAMAGAVAAKHGWARTPAHERGAVLLRAAAILEENAPVWGRELAREEGKTLAEGQGEVLRAAQIFRYYGNDGDREAGSIYSSPRRGERILVTRKPLGVVGVVTPFNFPIAIPAWKIAPALTYGNAVVWKPASTVPLLAMRLAQALETAGLPAGVLGLLIGPGPVGTALVEHPALDGLSFTGSTGVGRSLAAAAASRGVPIQAEMGGKNAAIVLADADLALAAEQVMLGAFRSSGQKCTATSRLIVADAVADEFLDDLRARAEALVVGDPTEHATQMGPVINDRARASIQRGIDGALDQGASLLTGGVPYADGQLNSGYFVAPTILELPAAAQADVWREELFGPVLTVRRASSVQAAFELANDSEFGLSAALFTQDLGQALEGMDELDVGILHVNSESAGADPHVPFGGAKKSGYGPKEQGQSAKEFYTHTTTVYLRGGHLPAS</sequence>
<evidence type="ECO:0000256" key="2">
    <source>
        <dbReference type="PROSITE-ProRule" id="PRU10007"/>
    </source>
</evidence>
<gene>
    <name evidence="5" type="ORF">AOC05_08690</name>
</gene>
<organism evidence="5 6">
    <name type="scientific">Arthrobacter alpinus</name>
    <dbReference type="NCBI Taxonomy" id="656366"/>
    <lineage>
        <taxon>Bacteria</taxon>
        <taxon>Bacillati</taxon>
        <taxon>Actinomycetota</taxon>
        <taxon>Actinomycetes</taxon>
        <taxon>Micrococcales</taxon>
        <taxon>Micrococcaceae</taxon>
        <taxon>Arthrobacter</taxon>
    </lineage>
</organism>
<dbReference type="SUPFAM" id="SSF53720">
    <property type="entry name" value="ALDH-like"/>
    <property type="match status" value="1"/>
</dbReference>
<dbReference type="Gene3D" id="3.40.309.10">
    <property type="entry name" value="Aldehyde Dehydrogenase, Chain A, domain 2"/>
    <property type="match status" value="1"/>
</dbReference>
<feature type="domain" description="Aldehyde dehydrogenase" evidence="4">
    <location>
        <begin position="22"/>
        <end position="487"/>
    </location>
</feature>
<dbReference type="InterPro" id="IPR015590">
    <property type="entry name" value="Aldehyde_DH_dom"/>
</dbReference>
<protein>
    <submittedName>
        <fullName evidence="5">Aldehyde dehydrogenase</fullName>
    </submittedName>
</protein>
<dbReference type="PROSITE" id="PS00687">
    <property type="entry name" value="ALDEHYDE_DEHYDR_GLU"/>
    <property type="match status" value="1"/>
</dbReference>
<accession>A0A0M4QYH1</accession>
<dbReference type="KEGG" id="aaq:AOC05_08690"/>
<feature type="active site" evidence="2">
    <location>
        <position position="257"/>
    </location>
</feature>
<name>A0A0M4QYH1_9MICC</name>
<dbReference type="PATRIC" id="fig|656366.3.peg.1888"/>
<dbReference type="EMBL" id="CP012677">
    <property type="protein sequence ID" value="ALE92377.1"/>
    <property type="molecule type" value="Genomic_DNA"/>
</dbReference>
<dbReference type="InterPro" id="IPR029510">
    <property type="entry name" value="Ald_DH_CS_GLU"/>
</dbReference>
<dbReference type="PROSITE" id="PS00070">
    <property type="entry name" value="ALDEHYDE_DEHYDR_CYS"/>
    <property type="match status" value="1"/>
</dbReference>
<comment type="similarity">
    <text evidence="3">Belongs to the aldehyde dehydrogenase family.</text>
</comment>
<dbReference type="AlphaFoldDB" id="A0A0M4QYH1"/>
<dbReference type="PANTHER" id="PTHR11699">
    <property type="entry name" value="ALDEHYDE DEHYDROGENASE-RELATED"/>
    <property type="match status" value="1"/>
</dbReference>
<evidence type="ECO:0000313" key="6">
    <source>
        <dbReference type="Proteomes" id="UP000062833"/>
    </source>
</evidence>
<dbReference type="InterPro" id="IPR016163">
    <property type="entry name" value="Ald_DH_C"/>
</dbReference>
<dbReference type="OrthoDB" id="6882680at2"/>